<organism evidence="1 2">
    <name type="scientific">Hydrococcus rivularis NIES-593</name>
    <dbReference type="NCBI Taxonomy" id="1921803"/>
    <lineage>
        <taxon>Bacteria</taxon>
        <taxon>Bacillati</taxon>
        <taxon>Cyanobacteriota</taxon>
        <taxon>Cyanophyceae</taxon>
        <taxon>Pleurocapsales</taxon>
        <taxon>Hydrococcaceae</taxon>
        <taxon>Hydrococcus</taxon>
    </lineage>
</organism>
<dbReference type="RefSeq" id="WP_073598220.1">
    <property type="nucleotide sequence ID" value="NZ_MRCB01000002.1"/>
</dbReference>
<dbReference type="AlphaFoldDB" id="A0A1U7HR99"/>
<proteinExistence type="predicted"/>
<dbReference type="OrthoDB" id="573884at2"/>
<sequence length="103" mass="12102">MQENPIVARFIGKPKIKIFSQEAKRKPKTYNYTKYVWGEDYIFESIDGENEGYMTGSGKGIERDDELILSNGTDSFRYRVEKIDYYSNPPDMWIAQLKKVMDN</sequence>
<name>A0A1U7HR99_9CYAN</name>
<accession>A0A1U7HR99</accession>
<evidence type="ECO:0000313" key="2">
    <source>
        <dbReference type="Proteomes" id="UP000186868"/>
    </source>
</evidence>
<evidence type="ECO:0000313" key="1">
    <source>
        <dbReference type="EMBL" id="OKH26112.1"/>
    </source>
</evidence>
<protein>
    <submittedName>
        <fullName evidence="1">Uncharacterized protein</fullName>
    </submittedName>
</protein>
<comment type="caution">
    <text evidence="1">The sequence shown here is derived from an EMBL/GenBank/DDBJ whole genome shotgun (WGS) entry which is preliminary data.</text>
</comment>
<gene>
    <name evidence="1" type="ORF">NIES593_03285</name>
</gene>
<dbReference type="Proteomes" id="UP000186868">
    <property type="component" value="Unassembled WGS sequence"/>
</dbReference>
<dbReference type="EMBL" id="MRCB01000002">
    <property type="protein sequence ID" value="OKH26112.1"/>
    <property type="molecule type" value="Genomic_DNA"/>
</dbReference>
<keyword evidence="2" id="KW-1185">Reference proteome</keyword>
<reference evidence="1 2" key="1">
    <citation type="submission" date="2016-11" db="EMBL/GenBank/DDBJ databases">
        <title>Draft Genome Sequences of Nine Cyanobacterial Strains from Diverse Habitats.</title>
        <authorList>
            <person name="Zhu T."/>
            <person name="Hou S."/>
            <person name="Lu X."/>
            <person name="Hess W.R."/>
        </authorList>
    </citation>
    <scope>NUCLEOTIDE SEQUENCE [LARGE SCALE GENOMIC DNA]</scope>
    <source>
        <strain evidence="1 2">NIES-593</strain>
    </source>
</reference>